<name>A0A918XMD9_9PROT</name>
<evidence type="ECO:0000313" key="2">
    <source>
        <dbReference type="Proteomes" id="UP000630353"/>
    </source>
</evidence>
<gene>
    <name evidence="1" type="ORF">GCM10017083_01170</name>
</gene>
<protein>
    <recommendedName>
        <fullName evidence="3">S-adenosyl-L-methionine methyltransferase</fullName>
    </recommendedName>
</protein>
<dbReference type="RefSeq" id="WP_189986960.1">
    <property type="nucleotide sequence ID" value="NZ_BMZS01000001.1"/>
</dbReference>
<sequence>MSRLDSAIRRLKAQKSALEDAARRIAGVEGPLLEFGLGNGRTYDHLRTILPGRRIVVFDRQVAAHPDCIPPEPDLYLGDLFETLPRAVRELGPTAALAHLDIGTGDKARSMALVARAAPLIAGLLAHGAVVVSDQPIEGVPGLAPLPLPSDIEPGRIHMLVKA</sequence>
<dbReference type="EMBL" id="BMZS01000001">
    <property type="protein sequence ID" value="GHD39382.1"/>
    <property type="molecule type" value="Genomic_DNA"/>
</dbReference>
<dbReference type="Gene3D" id="3.40.50.150">
    <property type="entry name" value="Vaccinia Virus protein VP39"/>
    <property type="match status" value="1"/>
</dbReference>
<comment type="caution">
    <text evidence="1">The sequence shown here is derived from an EMBL/GenBank/DDBJ whole genome shotgun (WGS) entry which is preliminary data.</text>
</comment>
<dbReference type="Proteomes" id="UP000630353">
    <property type="component" value="Unassembled WGS sequence"/>
</dbReference>
<evidence type="ECO:0008006" key="3">
    <source>
        <dbReference type="Google" id="ProtNLM"/>
    </source>
</evidence>
<dbReference type="Pfam" id="PF12692">
    <property type="entry name" value="Methyltransf_17"/>
    <property type="match status" value="1"/>
</dbReference>
<reference evidence="1" key="1">
    <citation type="journal article" date="2014" name="Int. J. Syst. Evol. Microbiol.">
        <title>Complete genome sequence of Corynebacterium casei LMG S-19264T (=DSM 44701T), isolated from a smear-ripened cheese.</title>
        <authorList>
            <consortium name="US DOE Joint Genome Institute (JGI-PGF)"/>
            <person name="Walter F."/>
            <person name="Albersmeier A."/>
            <person name="Kalinowski J."/>
            <person name="Ruckert C."/>
        </authorList>
    </citation>
    <scope>NUCLEOTIDE SEQUENCE</scope>
    <source>
        <strain evidence="1">KCTC 42651</strain>
    </source>
</reference>
<organism evidence="1 2">
    <name type="scientific">Thalassobaculum fulvum</name>
    <dbReference type="NCBI Taxonomy" id="1633335"/>
    <lineage>
        <taxon>Bacteria</taxon>
        <taxon>Pseudomonadati</taxon>
        <taxon>Pseudomonadota</taxon>
        <taxon>Alphaproteobacteria</taxon>
        <taxon>Rhodospirillales</taxon>
        <taxon>Thalassobaculaceae</taxon>
        <taxon>Thalassobaculum</taxon>
    </lineage>
</organism>
<keyword evidence="2" id="KW-1185">Reference proteome</keyword>
<accession>A0A918XMD9</accession>
<dbReference type="AlphaFoldDB" id="A0A918XMD9"/>
<evidence type="ECO:0000313" key="1">
    <source>
        <dbReference type="EMBL" id="GHD39382.1"/>
    </source>
</evidence>
<reference evidence="1" key="2">
    <citation type="submission" date="2020-09" db="EMBL/GenBank/DDBJ databases">
        <authorList>
            <person name="Sun Q."/>
            <person name="Kim S."/>
        </authorList>
    </citation>
    <scope>NUCLEOTIDE SEQUENCE</scope>
    <source>
        <strain evidence="1">KCTC 42651</strain>
    </source>
</reference>
<proteinExistence type="predicted"/>
<dbReference type="InterPro" id="IPR025690">
    <property type="entry name" value="Methyltransf_put"/>
</dbReference>
<dbReference type="InterPro" id="IPR029063">
    <property type="entry name" value="SAM-dependent_MTases_sf"/>
</dbReference>